<keyword evidence="6" id="KW-0288">FMN</keyword>
<keyword evidence="4" id="KW-0597">Phosphoprotein</keyword>
<keyword evidence="11 16" id="KW-0378">Hydrolase</keyword>
<dbReference type="InterPro" id="IPR000673">
    <property type="entry name" value="Sig_transdc_resp-reg_Me-estase"/>
</dbReference>
<dbReference type="InterPro" id="IPR000780">
    <property type="entry name" value="CheR_MeTrfase"/>
</dbReference>
<dbReference type="CDD" id="cd16434">
    <property type="entry name" value="CheB-CheR_fusion"/>
    <property type="match status" value="1"/>
</dbReference>
<evidence type="ECO:0000256" key="6">
    <source>
        <dbReference type="ARBA" id="ARBA00022643"/>
    </source>
</evidence>
<feature type="active site" evidence="11">
    <location>
        <position position="52"/>
    </location>
</feature>
<dbReference type="GO" id="GO:0008984">
    <property type="term" value="F:protein-glutamate methylesterase activity"/>
    <property type="evidence" value="ECO:0007669"/>
    <property type="project" value="InterPro"/>
</dbReference>
<gene>
    <name evidence="16" type="ORF">GGD55_002774</name>
</gene>
<feature type="domain" description="CheR-type methyltransferase" evidence="15">
    <location>
        <begin position="233"/>
        <end position="466"/>
    </location>
</feature>
<dbReference type="GO" id="GO:0006935">
    <property type="term" value="P:chemotaxis"/>
    <property type="evidence" value="ECO:0007669"/>
    <property type="project" value="UniProtKB-UniRule"/>
</dbReference>
<dbReference type="Pfam" id="PF03705">
    <property type="entry name" value="CheR_N"/>
    <property type="match status" value="1"/>
</dbReference>
<dbReference type="InterPro" id="IPR050903">
    <property type="entry name" value="Bact_Chemotaxis_MeTrfase"/>
</dbReference>
<dbReference type="InterPro" id="IPR011102">
    <property type="entry name" value="Sig_transdc_His_kinase_HWE"/>
</dbReference>
<dbReference type="Pfam" id="PF13596">
    <property type="entry name" value="PAS_10"/>
    <property type="match status" value="1"/>
</dbReference>
<evidence type="ECO:0000256" key="9">
    <source>
        <dbReference type="ARBA" id="ARBA00022777"/>
    </source>
</evidence>
<dbReference type="InterPro" id="IPR029063">
    <property type="entry name" value="SAM-dependent_MTases_sf"/>
</dbReference>
<dbReference type="Gene3D" id="3.40.50.150">
    <property type="entry name" value="Vaccinia Virus protein VP39"/>
    <property type="match status" value="1"/>
</dbReference>
<sequence length="1040" mass="115166">MAFFDPKDLLVAASLKFPIVGIGASAGGISAMEGFFRGLPDNCGMAFAVVTHLSPERESLLHEVIGRYTHMPVKVAEDDMRIEPDAVYVMPQNAILTIDDTRLRLHTSNVQNRERKPIDVFFSTLAKDQGERSVGIILSGADSDGTLGLKAIKENGGLTMAQLPNGSGPHNPDMPQSAIASGVVDIAISAEEMGQKLVSLAGGLNLKGSLDGSEWKEEDKKLVGARDAICAELRGQSGHDFSGYKTKTFFRRVRRRMQLAQVTSIEAYVERLGTDPGEAQSLFRDLLINVTNFFRDADAFKALGEVVVPRLFEGRTASDTVRIWIPGCATGEEVYSVGILLREHMETLTKIPRVQIFATDIDEPAIAVARAGRYPEPLLEAVSNERRRRFFDRDGASYVLRKDVRELCIFSPHSVIRDPPFSRMDLISCRNLLIYFGRDVQARVIPTFHYALKPGGYLFLGSSESISEHGNLFATIDKKHRLFRARPHAQTAPRVPLTIANSLSSGAHFHTGERFATVRFPLRQAVEAQVLERFSPAHVVVNAEGDVVYYSAKTGRYLEAVQGAPTRQLLTLARRGLRLDLRSALREAIDTRCTIVRDNVAVDEDEDRVQFVTLTIEPLSDRGHGEALFLVLFEPVGAARNRTELVQQEQSADGTADLEHELRETRERLQSTIEEYETVLEELKSSNEELVSVNEESQSANEELEASREEMQSLNEELNTINAELSGKLEELDRANSDLKNLFEATQIATVFLDRNLVIRNFTPAASTFFNLRPADVGRPLTDLASQLEYPELKTNIAEVFGTGNMIEHQLARNEEGAHYLAKLIPYRDGDGRIEGVVATFIDVTRLAESEEHQRLLISELNHRVKNMLSVVISIANHTLKNASSPQEFNEALVGRLHSMARAHALLSRENWAEASVDELVRQEIEPYGLGRFETSGPALRLKPQHGLSLGMVIHELATNAAKYGALSVPEGSVALQWTSDGMTMALTWQERDGPQIGEPERTGFGFALLKGEIAYRLGGTVGTFFKSGGLEVQLSFPLQ</sequence>
<evidence type="ECO:0000256" key="11">
    <source>
        <dbReference type="PROSITE-ProRule" id="PRU00050"/>
    </source>
</evidence>
<protein>
    <recommendedName>
        <fullName evidence="3">Blue-light-activated histidine kinase</fullName>
        <ecNumber evidence="2">2.7.13.3</ecNumber>
    </recommendedName>
</protein>
<feature type="domain" description="PAC" evidence="13">
    <location>
        <begin position="805"/>
        <end position="856"/>
    </location>
</feature>
<dbReference type="GO" id="GO:0005737">
    <property type="term" value="C:cytoplasm"/>
    <property type="evidence" value="ECO:0007669"/>
    <property type="project" value="InterPro"/>
</dbReference>
<feature type="active site" evidence="11">
    <location>
        <position position="144"/>
    </location>
</feature>
<evidence type="ECO:0000256" key="2">
    <source>
        <dbReference type="ARBA" id="ARBA00012438"/>
    </source>
</evidence>
<evidence type="ECO:0000313" key="17">
    <source>
        <dbReference type="Proteomes" id="UP000585507"/>
    </source>
</evidence>
<evidence type="ECO:0000256" key="5">
    <source>
        <dbReference type="ARBA" id="ARBA00022630"/>
    </source>
</evidence>
<dbReference type="GO" id="GO:0004673">
    <property type="term" value="F:protein histidine kinase activity"/>
    <property type="evidence" value="ECO:0007669"/>
    <property type="project" value="UniProtKB-EC"/>
</dbReference>
<keyword evidence="12" id="KW-0175">Coiled coil</keyword>
<dbReference type="PANTHER" id="PTHR24422">
    <property type="entry name" value="CHEMOTAXIS PROTEIN METHYLTRANSFERASE"/>
    <property type="match status" value="1"/>
</dbReference>
<dbReference type="Pfam" id="PF07536">
    <property type="entry name" value="HWE_HK"/>
    <property type="match status" value="1"/>
</dbReference>
<dbReference type="InterPro" id="IPR000014">
    <property type="entry name" value="PAS"/>
</dbReference>
<dbReference type="Gene3D" id="3.30.450.20">
    <property type="entry name" value="PAS domain"/>
    <property type="match status" value="1"/>
</dbReference>
<dbReference type="PRINTS" id="PR00996">
    <property type="entry name" value="CHERMTFRASE"/>
</dbReference>
<keyword evidence="10" id="KW-0067">ATP-binding</keyword>
<keyword evidence="8" id="KW-0547">Nucleotide-binding</keyword>
<dbReference type="GO" id="GO:0000156">
    <property type="term" value="F:phosphorelay response regulator activity"/>
    <property type="evidence" value="ECO:0007669"/>
    <property type="project" value="InterPro"/>
</dbReference>
<dbReference type="Gene3D" id="3.40.50.180">
    <property type="entry name" value="Methylesterase CheB, C-terminal domain"/>
    <property type="match status" value="1"/>
</dbReference>
<evidence type="ECO:0000256" key="3">
    <source>
        <dbReference type="ARBA" id="ARBA00021740"/>
    </source>
</evidence>
<dbReference type="Gene3D" id="3.30.565.10">
    <property type="entry name" value="Histidine kinase-like ATPase, C-terminal domain"/>
    <property type="match status" value="1"/>
</dbReference>
<evidence type="ECO:0000259" key="14">
    <source>
        <dbReference type="PROSITE" id="PS50122"/>
    </source>
</evidence>
<dbReference type="PROSITE" id="PS50122">
    <property type="entry name" value="CHEB"/>
    <property type="match status" value="1"/>
</dbReference>
<dbReference type="SMART" id="SM00138">
    <property type="entry name" value="MeTrc"/>
    <property type="match status" value="1"/>
</dbReference>
<dbReference type="SUPFAM" id="SSF47757">
    <property type="entry name" value="Chemotaxis receptor methyltransferase CheR, N-terminal domain"/>
    <property type="match status" value="1"/>
</dbReference>
<accession>A0A7W8UDH0</accession>
<dbReference type="InterPro" id="IPR035965">
    <property type="entry name" value="PAS-like_dom_sf"/>
</dbReference>
<dbReference type="InterPro" id="IPR022641">
    <property type="entry name" value="CheR_N"/>
</dbReference>
<dbReference type="EMBL" id="JACHBK010000005">
    <property type="protein sequence ID" value="MBB5536070.1"/>
    <property type="molecule type" value="Genomic_DNA"/>
</dbReference>
<evidence type="ECO:0000256" key="4">
    <source>
        <dbReference type="ARBA" id="ARBA00022553"/>
    </source>
</evidence>
<reference evidence="16 17" key="1">
    <citation type="submission" date="2020-08" db="EMBL/GenBank/DDBJ databases">
        <title>Genomic Encyclopedia of Type Strains, Phase IV (KMG-V): Genome sequencing to study the core and pangenomes of soil and plant-associated prokaryotes.</title>
        <authorList>
            <person name="Whitman W."/>
        </authorList>
    </citation>
    <scope>NUCLEOTIDE SEQUENCE [LARGE SCALE GENOMIC DNA]</scope>
    <source>
        <strain evidence="16 17">SEMIA 4084</strain>
    </source>
</reference>
<evidence type="ECO:0000256" key="8">
    <source>
        <dbReference type="ARBA" id="ARBA00022741"/>
    </source>
</evidence>
<proteinExistence type="predicted"/>
<organism evidence="16 17">
    <name type="scientific">Rhizobium giardinii</name>
    <dbReference type="NCBI Taxonomy" id="56731"/>
    <lineage>
        <taxon>Bacteria</taxon>
        <taxon>Pseudomonadati</taxon>
        <taxon>Pseudomonadota</taxon>
        <taxon>Alphaproteobacteria</taxon>
        <taxon>Hyphomicrobiales</taxon>
        <taxon>Rhizobiaceae</taxon>
        <taxon>Rhizobium/Agrobacterium group</taxon>
        <taxon>Rhizobium</taxon>
    </lineage>
</organism>
<dbReference type="SMART" id="SM00911">
    <property type="entry name" value="HWE_HK"/>
    <property type="match status" value="1"/>
</dbReference>
<dbReference type="SUPFAM" id="SSF55785">
    <property type="entry name" value="PYP-like sensor domain (PAS domain)"/>
    <property type="match status" value="1"/>
</dbReference>
<keyword evidence="9" id="KW-0418">Kinase</keyword>
<evidence type="ECO:0000256" key="7">
    <source>
        <dbReference type="ARBA" id="ARBA00022679"/>
    </source>
</evidence>
<dbReference type="GO" id="GO:0032259">
    <property type="term" value="P:methylation"/>
    <property type="evidence" value="ECO:0007669"/>
    <property type="project" value="UniProtKB-KW"/>
</dbReference>
<dbReference type="SUPFAM" id="SSF53335">
    <property type="entry name" value="S-adenosyl-L-methionine-dependent methyltransferases"/>
    <property type="match status" value="1"/>
</dbReference>
<dbReference type="InterPro" id="IPR022642">
    <property type="entry name" value="CheR_C"/>
</dbReference>
<dbReference type="GO" id="GO:0005524">
    <property type="term" value="F:ATP binding"/>
    <property type="evidence" value="ECO:0007669"/>
    <property type="project" value="UniProtKB-KW"/>
</dbReference>
<name>A0A7W8UDH0_9HYPH</name>
<dbReference type="RefSeq" id="WP_018327629.1">
    <property type="nucleotide sequence ID" value="NZ_JACHBK010000005.1"/>
</dbReference>
<dbReference type="EC" id="2.7.13.3" evidence="2"/>
<evidence type="ECO:0000256" key="1">
    <source>
        <dbReference type="ARBA" id="ARBA00000085"/>
    </source>
</evidence>
<dbReference type="CDD" id="cd02440">
    <property type="entry name" value="AdoMet_MTases"/>
    <property type="match status" value="1"/>
</dbReference>
<dbReference type="InterPro" id="IPR036890">
    <property type="entry name" value="HATPase_C_sf"/>
</dbReference>
<dbReference type="PANTHER" id="PTHR24422:SF27">
    <property type="entry name" value="PROTEIN-GLUTAMATE O-METHYLTRANSFERASE"/>
    <property type="match status" value="1"/>
</dbReference>
<evidence type="ECO:0000256" key="12">
    <source>
        <dbReference type="SAM" id="Coils"/>
    </source>
</evidence>
<dbReference type="Proteomes" id="UP000585507">
    <property type="component" value="Unassembled WGS sequence"/>
</dbReference>
<dbReference type="SUPFAM" id="SSF52738">
    <property type="entry name" value="Methylesterase CheB, C-terminal domain"/>
    <property type="match status" value="1"/>
</dbReference>
<comment type="catalytic activity">
    <reaction evidence="1">
        <text>ATP + protein L-histidine = ADP + protein N-phospho-L-histidine.</text>
        <dbReference type="EC" id="2.7.13.3"/>
    </reaction>
</comment>
<feature type="coiled-coil region" evidence="12">
    <location>
        <begin position="655"/>
        <end position="749"/>
    </location>
</feature>
<dbReference type="InterPro" id="IPR000700">
    <property type="entry name" value="PAS-assoc_C"/>
</dbReference>
<dbReference type="PROSITE" id="PS50113">
    <property type="entry name" value="PAC"/>
    <property type="match status" value="1"/>
</dbReference>
<evidence type="ECO:0000313" key="16">
    <source>
        <dbReference type="EMBL" id="MBB5536070.1"/>
    </source>
</evidence>
<evidence type="ECO:0000259" key="13">
    <source>
        <dbReference type="PROSITE" id="PS50113"/>
    </source>
</evidence>
<feature type="active site" evidence="11">
    <location>
        <position position="25"/>
    </location>
</feature>
<comment type="caution">
    <text evidence="16">The sequence shown here is derived from an EMBL/GenBank/DDBJ whole genome shotgun (WGS) entry which is preliminary data.</text>
</comment>
<dbReference type="Pfam" id="PF01739">
    <property type="entry name" value="CheR"/>
    <property type="match status" value="1"/>
</dbReference>
<keyword evidence="11" id="KW-0145">Chemotaxis</keyword>
<keyword evidence="7 16" id="KW-0808">Transferase</keyword>
<dbReference type="GO" id="GO:0008757">
    <property type="term" value="F:S-adenosylmethionine-dependent methyltransferase activity"/>
    <property type="evidence" value="ECO:0007669"/>
    <property type="project" value="InterPro"/>
</dbReference>
<dbReference type="PROSITE" id="PS50123">
    <property type="entry name" value="CHER"/>
    <property type="match status" value="1"/>
</dbReference>
<dbReference type="SMART" id="SM00091">
    <property type="entry name" value="PAS"/>
    <property type="match status" value="2"/>
</dbReference>
<dbReference type="InterPro" id="IPR035909">
    <property type="entry name" value="CheB_C"/>
</dbReference>
<evidence type="ECO:0000256" key="10">
    <source>
        <dbReference type="ARBA" id="ARBA00022840"/>
    </source>
</evidence>
<keyword evidence="17" id="KW-1185">Reference proteome</keyword>
<evidence type="ECO:0000259" key="15">
    <source>
        <dbReference type="PROSITE" id="PS50123"/>
    </source>
</evidence>
<keyword evidence="16" id="KW-0489">Methyltransferase</keyword>
<dbReference type="AlphaFoldDB" id="A0A7W8UDH0"/>
<dbReference type="Pfam" id="PF01339">
    <property type="entry name" value="CheB_methylest"/>
    <property type="match status" value="1"/>
</dbReference>
<feature type="domain" description="CheB-type methylesterase" evidence="14">
    <location>
        <begin position="19"/>
        <end position="199"/>
    </location>
</feature>
<keyword evidence="5" id="KW-0285">Flavoprotein</keyword>